<keyword evidence="3" id="KW-0378">Hydrolase</keyword>
<dbReference type="EMBL" id="RQIS01000011">
    <property type="protein sequence ID" value="RQH05040.1"/>
    <property type="molecule type" value="Genomic_DNA"/>
</dbReference>
<dbReference type="SUPFAM" id="SSF110296">
    <property type="entry name" value="Oligoxyloglucan reducing end-specific cellobiohydrolase"/>
    <property type="match status" value="1"/>
</dbReference>
<evidence type="ECO:0000313" key="4">
    <source>
        <dbReference type="Proteomes" id="UP000272778"/>
    </source>
</evidence>
<name>A0A3N6PSR0_9BURK</name>
<dbReference type="RefSeq" id="WP_124152174.1">
    <property type="nucleotide sequence ID" value="NZ_RQIS01000011.1"/>
</dbReference>
<dbReference type="OrthoDB" id="9767885at2"/>
<dbReference type="AlphaFoldDB" id="A0A3N6PSR0"/>
<dbReference type="Pfam" id="PF14870">
    <property type="entry name" value="PSII_BNR"/>
    <property type="match status" value="2"/>
</dbReference>
<dbReference type="Gene3D" id="2.120.10.10">
    <property type="match status" value="1"/>
</dbReference>
<dbReference type="GO" id="GO:0016787">
    <property type="term" value="F:hydrolase activity"/>
    <property type="evidence" value="ECO:0007669"/>
    <property type="project" value="UniProtKB-KW"/>
</dbReference>
<keyword evidence="4" id="KW-1185">Reference proteome</keyword>
<evidence type="ECO:0000313" key="3">
    <source>
        <dbReference type="EMBL" id="RQH05040.1"/>
    </source>
</evidence>
<dbReference type="InterPro" id="IPR028203">
    <property type="entry name" value="PSII_CF48-like_dom"/>
</dbReference>
<feature type="domain" description="Photosynthesis system II assembly factor Ycf48/Hcf136-like" evidence="2">
    <location>
        <begin position="163"/>
        <end position="308"/>
    </location>
</feature>
<protein>
    <submittedName>
        <fullName evidence="3">Glycosyl hydrolase</fullName>
    </submittedName>
</protein>
<dbReference type="CDD" id="cd15482">
    <property type="entry name" value="Sialidase_non-viral"/>
    <property type="match status" value="1"/>
</dbReference>
<feature type="signal peptide" evidence="1">
    <location>
        <begin position="1"/>
        <end position="22"/>
    </location>
</feature>
<keyword evidence="1" id="KW-0732">Signal</keyword>
<sequence length="357" mass="37453">MRTARAWLGVMCVLGIAVNATAMPAQFEDPLHQPAQITPMSLHSPVLAIAQAGTGVVAVGQRGHILRKSSPTATWVQVAVPVSSDLVAVSFPSPDHGWAVGHDGVVLSSSDGGQSWQRRLDGHTAWQAAVSYYEGRAAKGDEAAARQLNYLKKVAAQAPAWPFLDVWFRNDRDGYLVGAFGLILHTTDAGNSWTPIMDLTDNAKRLHLYAVRGHGDDVFIAGEQGIVLRLDAATGRFVAVPLPYKGSLFGVAVQANRVVVYGLGGHVLLSDDHGATWHVLETGTTQSFVGSAERPDGALLLVSQGGKIMQLPANATQLSASGQAIAGEVFGIAPEGDNGVVVATSTGPKLVRLGGAH</sequence>
<dbReference type="Proteomes" id="UP000272778">
    <property type="component" value="Unassembled WGS sequence"/>
</dbReference>
<feature type="domain" description="Photosynthesis system II assembly factor Ycf48/Hcf136-like" evidence="2">
    <location>
        <begin position="72"/>
        <end position="119"/>
    </location>
</feature>
<organism evidence="3 4">
    <name type="scientific">Paraburkholderia dinghuensis</name>
    <dbReference type="NCBI Taxonomy" id="2305225"/>
    <lineage>
        <taxon>Bacteria</taxon>
        <taxon>Pseudomonadati</taxon>
        <taxon>Pseudomonadota</taxon>
        <taxon>Betaproteobacteria</taxon>
        <taxon>Burkholderiales</taxon>
        <taxon>Burkholderiaceae</taxon>
        <taxon>Paraburkholderia</taxon>
    </lineage>
</organism>
<dbReference type="PANTHER" id="PTHR47199:SF2">
    <property type="entry name" value="PHOTOSYSTEM II STABILITY_ASSEMBLY FACTOR HCF136, CHLOROPLASTIC"/>
    <property type="match status" value="1"/>
</dbReference>
<gene>
    <name evidence="3" type="ORF">D1Y85_16695</name>
</gene>
<evidence type="ECO:0000256" key="1">
    <source>
        <dbReference type="SAM" id="SignalP"/>
    </source>
</evidence>
<proteinExistence type="predicted"/>
<evidence type="ECO:0000259" key="2">
    <source>
        <dbReference type="Pfam" id="PF14870"/>
    </source>
</evidence>
<dbReference type="PANTHER" id="PTHR47199">
    <property type="entry name" value="PHOTOSYSTEM II STABILITY/ASSEMBLY FACTOR HCF136, CHLOROPLASTIC"/>
    <property type="match status" value="1"/>
</dbReference>
<comment type="caution">
    <text evidence="3">The sequence shown here is derived from an EMBL/GenBank/DDBJ whole genome shotgun (WGS) entry which is preliminary data.</text>
</comment>
<feature type="chain" id="PRO_5018338640" evidence="1">
    <location>
        <begin position="23"/>
        <end position="357"/>
    </location>
</feature>
<accession>A0A3N6PSR0</accession>
<reference evidence="3 4" key="1">
    <citation type="submission" date="2018-11" db="EMBL/GenBank/DDBJ databases">
        <title>Paraburkholderia sp. DHOA04, isolated from soil.</title>
        <authorList>
            <person name="Gao Z.-H."/>
            <person name="Qiu L.-H."/>
            <person name="Fu J.-C."/>
        </authorList>
    </citation>
    <scope>NUCLEOTIDE SEQUENCE [LARGE SCALE GENOMIC DNA]</scope>
    <source>
        <strain evidence="3 4">DHOA04</strain>
    </source>
</reference>